<dbReference type="InterPro" id="IPR052326">
    <property type="entry name" value="Diff-Dev_Assoc_Protein"/>
</dbReference>
<sequence>MGRHALWAAAAAAATATAVVVAVAGPAPAAATAELLTADGTAAMTPVSVAALNAAAAAAHAAASPALALAPGAVRQEVRTAAGLPCDSDDDCGGYAVQPYLWCRSGFGSPVKTCRSYVEMGDKCDTRALVCPRHPYDTSEDASEIVECRSGTCRRKQQPTELGADCYNEIGCAGNLSCDELNNGSRKCVRIFLDVGDTCGSELLNCGYASKCATPAGVCTSASECPGDGAPTCQPIVAGDPCGADVLVTYCPGSLYCINSKCAELVVNGIGGDCGSFGRRCEDGLTCATTNGTVCGFSDCAPGESGTCRLPRLGDDCGRSNGCAFGDSGLSCAPVEVVTNEDRTYARSACIRSKPPGAGCDLVGANNICGTDDNGDWQLCLGGACRASPNGAVVGDQCTRAQCADGSACVYNLALTGLPVAVCANATRVAGDSCVQPGTRGTNYCDPGALLTCVNGTCVAPDALPAEREACDSTKRQPCADTREADGSKLVCRWVPPVGNASIGRSECRFQRGEAAACRDVFDCFGGFAFQCVDGMCTEFAEPPKAAKNETCRGDEKCGPGLACLAPNSRARWDRVCVTNVTVGGACNYEYEQCAGGLCNEGVCEPKVAPGGACTIDYQCGPDHSCWRGFGATGQTCRKWVGFNQECKNTYNKCWRQLACTDEGLCKNPTAGNVAGSVCEADGDCAGDNFVCRIESAFSSLRICKKLVNPDEQCRGRFEICQDGFECTYRGFEDQRCLKWVPRKAPCGAPGVRCWVDLKCSSAGICENAVQRPGNRGGQCDDDTECGDGLTCVPQEGQTISRCQEVAGPTENCESRDNNKVCGTGFKCIWRRGSTESVCLKFVPPGGDCSGGLGVSCWNGSTCEDKDGAKICSKVL</sequence>
<dbReference type="AlphaFoldDB" id="A0A1X6NV59"/>
<protein>
    <recommendedName>
        <fullName evidence="4">Dickkopf N-terminal cysteine-rich domain-containing protein</fullName>
    </recommendedName>
</protein>
<feature type="chain" id="PRO_5012959488" description="Dickkopf N-terminal cysteine-rich domain-containing protein" evidence="1">
    <location>
        <begin position="19"/>
        <end position="876"/>
    </location>
</feature>
<dbReference type="PANTHER" id="PTHR33459:SF7">
    <property type="entry name" value="DD-GDCA PROTEIN"/>
    <property type="match status" value="1"/>
</dbReference>
<keyword evidence="1" id="KW-0732">Signal</keyword>
<feature type="signal peptide" evidence="1">
    <location>
        <begin position="1"/>
        <end position="18"/>
    </location>
</feature>
<evidence type="ECO:0000256" key="1">
    <source>
        <dbReference type="SAM" id="SignalP"/>
    </source>
</evidence>
<dbReference type="OrthoDB" id="430340at2759"/>
<dbReference type="EMBL" id="KV919056">
    <property type="protein sequence ID" value="OSX72509.1"/>
    <property type="molecule type" value="Genomic_DNA"/>
</dbReference>
<evidence type="ECO:0008006" key="4">
    <source>
        <dbReference type="Google" id="ProtNLM"/>
    </source>
</evidence>
<gene>
    <name evidence="2" type="ORF">BU14_0428s0012</name>
</gene>
<accession>A0A1X6NV59</accession>
<name>A0A1X6NV59_PORUM</name>
<organism evidence="2 3">
    <name type="scientific">Porphyra umbilicalis</name>
    <name type="common">Purple laver</name>
    <name type="synonym">Red alga</name>
    <dbReference type="NCBI Taxonomy" id="2786"/>
    <lineage>
        <taxon>Eukaryota</taxon>
        <taxon>Rhodophyta</taxon>
        <taxon>Bangiophyceae</taxon>
        <taxon>Bangiales</taxon>
        <taxon>Bangiaceae</taxon>
        <taxon>Porphyra</taxon>
    </lineage>
</organism>
<dbReference type="PANTHER" id="PTHR33459">
    <property type="entry name" value="DD-GDCA PROTEIN"/>
    <property type="match status" value="1"/>
</dbReference>
<proteinExistence type="predicted"/>
<evidence type="ECO:0000313" key="3">
    <source>
        <dbReference type="Proteomes" id="UP000218209"/>
    </source>
</evidence>
<keyword evidence="3" id="KW-1185">Reference proteome</keyword>
<reference evidence="2 3" key="1">
    <citation type="submission" date="2017-03" db="EMBL/GenBank/DDBJ databases">
        <title>WGS assembly of Porphyra umbilicalis.</title>
        <authorList>
            <person name="Brawley S.H."/>
            <person name="Blouin N.A."/>
            <person name="Ficko-Blean E."/>
            <person name="Wheeler G.L."/>
            <person name="Lohr M."/>
            <person name="Goodson H.V."/>
            <person name="Jenkins J.W."/>
            <person name="Blaby-Haas C.E."/>
            <person name="Helliwell K.E."/>
            <person name="Chan C."/>
            <person name="Marriage T."/>
            <person name="Bhattacharya D."/>
            <person name="Klein A.S."/>
            <person name="Badis Y."/>
            <person name="Brodie J."/>
            <person name="Cao Y."/>
            <person name="Collen J."/>
            <person name="Dittami S.M."/>
            <person name="Gachon C.M."/>
            <person name="Green B.R."/>
            <person name="Karpowicz S."/>
            <person name="Kim J.W."/>
            <person name="Kudahl U."/>
            <person name="Lin S."/>
            <person name="Michel G."/>
            <person name="Mittag M."/>
            <person name="Olson B.J."/>
            <person name="Pangilinan J."/>
            <person name="Peng Y."/>
            <person name="Qiu H."/>
            <person name="Shu S."/>
            <person name="Singer J.T."/>
            <person name="Smith A.G."/>
            <person name="Sprecher B.N."/>
            <person name="Wagner V."/>
            <person name="Wang W."/>
            <person name="Wang Z.-Y."/>
            <person name="Yan J."/>
            <person name="Yarish C."/>
            <person name="Zoeuner-Riek S."/>
            <person name="Zhuang Y."/>
            <person name="Zou Y."/>
            <person name="Lindquist E.A."/>
            <person name="Grimwood J."/>
            <person name="Barry K."/>
            <person name="Rokhsar D.S."/>
            <person name="Schmutz J."/>
            <person name="Stiller J.W."/>
            <person name="Grossman A.R."/>
            <person name="Prochnik S.E."/>
        </authorList>
    </citation>
    <scope>NUCLEOTIDE SEQUENCE [LARGE SCALE GENOMIC DNA]</scope>
    <source>
        <strain evidence="2">4086291</strain>
    </source>
</reference>
<evidence type="ECO:0000313" key="2">
    <source>
        <dbReference type="EMBL" id="OSX72509.1"/>
    </source>
</evidence>
<dbReference type="Proteomes" id="UP000218209">
    <property type="component" value="Unassembled WGS sequence"/>
</dbReference>